<evidence type="ECO:0000313" key="1">
    <source>
        <dbReference type="EMBL" id="HJF65682.1"/>
    </source>
</evidence>
<evidence type="ECO:0000313" key="2">
    <source>
        <dbReference type="Proteomes" id="UP000786989"/>
    </source>
</evidence>
<gene>
    <name evidence="1" type="ORF">K8U77_06165</name>
</gene>
<accession>A0A9D2UX52</accession>
<feature type="non-terminal residue" evidence="1">
    <location>
        <position position="1"/>
    </location>
</feature>
<dbReference type="AlphaFoldDB" id="A0A9D2UX52"/>
<name>A0A9D2UX52_9ACTN</name>
<dbReference type="EMBL" id="DYWI01000116">
    <property type="protein sequence ID" value="HJF65682.1"/>
    <property type="molecule type" value="Genomic_DNA"/>
</dbReference>
<sequence length="101" mass="11446">REGDTVYVRFCDEPMTVSGFSAYGRVLMDFHNAGSLGYRPSSLTHAKTEPPDSWDRIEDDAKLAPGDYIEKHGRKTDLYAYEEMPIDLVRRCKALAEGTEK</sequence>
<proteinExistence type="predicted"/>
<reference evidence="1" key="2">
    <citation type="submission" date="2021-09" db="EMBL/GenBank/DDBJ databases">
        <authorList>
            <person name="Gilroy R."/>
        </authorList>
    </citation>
    <scope>NUCLEOTIDE SEQUENCE</scope>
    <source>
        <strain evidence="1">ChiGjej6B6-11269</strain>
    </source>
</reference>
<organism evidence="1 2">
    <name type="scientific">Slackia equolifaciens</name>
    <dbReference type="NCBI Taxonomy" id="498718"/>
    <lineage>
        <taxon>Bacteria</taxon>
        <taxon>Bacillati</taxon>
        <taxon>Actinomycetota</taxon>
        <taxon>Coriobacteriia</taxon>
        <taxon>Eggerthellales</taxon>
        <taxon>Eggerthellaceae</taxon>
        <taxon>Slackia</taxon>
    </lineage>
</organism>
<dbReference type="Proteomes" id="UP000786989">
    <property type="component" value="Unassembled WGS sequence"/>
</dbReference>
<reference evidence="1" key="1">
    <citation type="journal article" date="2021" name="PeerJ">
        <title>Extensive microbial diversity within the chicken gut microbiome revealed by metagenomics and culture.</title>
        <authorList>
            <person name="Gilroy R."/>
            <person name="Ravi A."/>
            <person name="Getino M."/>
            <person name="Pursley I."/>
            <person name="Horton D.L."/>
            <person name="Alikhan N.F."/>
            <person name="Baker D."/>
            <person name="Gharbi K."/>
            <person name="Hall N."/>
            <person name="Watson M."/>
            <person name="Adriaenssens E.M."/>
            <person name="Foster-Nyarko E."/>
            <person name="Jarju S."/>
            <person name="Secka A."/>
            <person name="Antonio M."/>
            <person name="Oren A."/>
            <person name="Chaudhuri R.R."/>
            <person name="La Ragione R."/>
            <person name="Hildebrand F."/>
            <person name="Pallen M.J."/>
        </authorList>
    </citation>
    <scope>NUCLEOTIDE SEQUENCE</scope>
    <source>
        <strain evidence="1">ChiGjej6B6-11269</strain>
    </source>
</reference>
<comment type="caution">
    <text evidence="1">The sequence shown here is derived from an EMBL/GenBank/DDBJ whole genome shotgun (WGS) entry which is preliminary data.</text>
</comment>
<protein>
    <submittedName>
        <fullName evidence="1">Uncharacterized protein</fullName>
    </submittedName>
</protein>